<protein>
    <recommendedName>
        <fullName evidence="4">Cardiolipin synthase N-terminal domain-containing protein</fullName>
    </recommendedName>
</protein>
<gene>
    <name evidence="2" type="ORF">SAMN05421541_104612</name>
</gene>
<dbReference type="Proteomes" id="UP000199645">
    <property type="component" value="Unassembled WGS sequence"/>
</dbReference>
<dbReference type="EMBL" id="FONV01000004">
    <property type="protein sequence ID" value="SFE94453.1"/>
    <property type="molecule type" value="Genomic_DNA"/>
</dbReference>
<organism evidence="2 3">
    <name type="scientific">Actinoplanes philippinensis</name>
    <dbReference type="NCBI Taxonomy" id="35752"/>
    <lineage>
        <taxon>Bacteria</taxon>
        <taxon>Bacillati</taxon>
        <taxon>Actinomycetota</taxon>
        <taxon>Actinomycetes</taxon>
        <taxon>Micromonosporales</taxon>
        <taxon>Micromonosporaceae</taxon>
        <taxon>Actinoplanes</taxon>
    </lineage>
</organism>
<feature type="transmembrane region" description="Helical" evidence="1">
    <location>
        <begin position="46"/>
        <end position="68"/>
    </location>
</feature>
<keyword evidence="3" id="KW-1185">Reference proteome</keyword>
<dbReference type="AlphaFoldDB" id="A0A1I2ENZ9"/>
<keyword evidence="1" id="KW-1133">Transmembrane helix</keyword>
<proteinExistence type="predicted"/>
<dbReference type="RefSeq" id="WP_093613544.1">
    <property type="nucleotide sequence ID" value="NZ_BOMT01000096.1"/>
</dbReference>
<keyword evidence="1" id="KW-0812">Transmembrane</keyword>
<accession>A0A1I2ENZ9</accession>
<sequence length="77" mass="8097">MESGTVALLGSTIPALVWIVASVDAIRRSTGEFTACGMSKRGWTGLLLLSMLAGLGPVVALAYLFVAVPRLRRGRHG</sequence>
<dbReference type="STRING" id="35752.SAMN05421541_104612"/>
<evidence type="ECO:0000313" key="3">
    <source>
        <dbReference type="Proteomes" id="UP000199645"/>
    </source>
</evidence>
<evidence type="ECO:0008006" key="4">
    <source>
        <dbReference type="Google" id="ProtNLM"/>
    </source>
</evidence>
<evidence type="ECO:0000256" key="1">
    <source>
        <dbReference type="SAM" id="Phobius"/>
    </source>
</evidence>
<reference evidence="2 3" key="1">
    <citation type="submission" date="2016-10" db="EMBL/GenBank/DDBJ databases">
        <authorList>
            <person name="de Groot N.N."/>
        </authorList>
    </citation>
    <scope>NUCLEOTIDE SEQUENCE [LARGE SCALE GENOMIC DNA]</scope>
    <source>
        <strain evidence="2 3">DSM 43019</strain>
    </source>
</reference>
<name>A0A1I2ENZ9_9ACTN</name>
<keyword evidence="1" id="KW-0472">Membrane</keyword>
<evidence type="ECO:0000313" key="2">
    <source>
        <dbReference type="EMBL" id="SFE94453.1"/>
    </source>
</evidence>